<protein>
    <submittedName>
        <fullName evidence="3">Rhamnosyl/mannosyltransferase</fullName>
    </submittedName>
</protein>
<keyword evidence="3" id="KW-0328">Glycosyltransferase</keyword>
<dbReference type="InterPro" id="IPR001296">
    <property type="entry name" value="Glyco_trans_1"/>
</dbReference>
<evidence type="ECO:0000259" key="1">
    <source>
        <dbReference type="Pfam" id="PF00534"/>
    </source>
</evidence>
<dbReference type="PANTHER" id="PTHR45947">
    <property type="entry name" value="SULFOQUINOVOSYL TRANSFERASE SQD2"/>
    <property type="match status" value="1"/>
</dbReference>
<dbReference type="RefSeq" id="WP_092901501.1">
    <property type="nucleotide sequence ID" value="NZ_FOZS01000001.1"/>
</dbReference>
<proteinExistence type="predicted"/>
<evidence type="ECO:0000313" key="3">
    <source>
        <dbReference type="EMBL" id="SFS41272.1"/>
    </source>
</evidence>
<dbReference type="EMBL" id="FOZS01000001">
    <property type="protein sequence ID" value="SFS41272.1"/>
    <property type="molecule type" value="Genomic_DNA"/>
</dbReference>
<dbReference type="Pfam" id="PF13439">
    <property type="entry name" value="Glyco_transf_4"/>
    <property type="match status" value="1"/>
</dbReference>
<dbReference type="OrthoDB" id="132546at2157"/>
<gene>
    <name evidence="3" type="ORF">SAMN04488556_0658</name>
</gene>
<dbReference type="PANTHER" id="PTHR45947:SF3">
    <property type="entry name" value="SULFOQUINOVOSYL TRANSFERASE SQD2"/>
    <property type="match status" value="1"/>
</dbReference>
<organism evidence="3 4">
    <name type="scientific">Halostagnicola kamekurae</name>
    <dbReference type="NCBI Taxonomy" id="619731"/>
    <lineage>
        <taxon>Archaea</taxon>
        <taxon>Methanobacteriati</taxon>
        <taxon>Methanobacteriota</taxon>
        <taxon>Stenosarchaea group</taxon>
        <taxon>Halobacteria</taxon>
        <taxon>Halobacteriales</taxon>
        <taxon>Natrialbaceae</taxon>
        <taxon>Halostagnicola</taxon>
    </lineage>
</organism>
<evidence type="ECO:0000313" key="4">
    <source>
        <dbReference type="Proteomes" id="UP000199199"/>
    </source>
</evidence>
<dbReference type="SUPFAM" id="SSF53756">
    <property type="entry name" value="UDP-Glycosyltransferase/glycogen phosphorylase"/>
    <property type="match status" value="1"/>
</dbReference>
<dbReference type="InterPro" id="IPR028098">
    <property type="entry name" value="Glyco_trans_4-like_N"/>
</dbReference>
<feature type="domain" description="Glycosyl transferase family 1" evidence="1">
    <location>
        <begin position="193"/>
        <end position="345"/>
    </location>
</feature>
<dbReference type="InterPro" id="IPR050194">
    <property type="entry name" value="Glycosyltransferase_grp1"/>
</dbReference>
<keyword evidence="3" id="KW-0808">Transferase</keyword>
<dbReference type="GO" id="GO:0016757">
    <property type="term" value="F:glycosyltransferase activity"/>
    <property type="evidence" value="ECO:0007669"/>
    <property type="project" value="UniProtKB-KW"/>
</dbReference>
<feature type="domain" description="Glycosyltransferase subfamily 4-like N-terminal" evidence="2">
    <location>
        <begin position="25"/>
        <end position="181"/>
    </location>
</feature>
<evidence type="ECO:0000259" key="2">
    <source>
        <dbReference type="Pfam" id="PF13439"/>
    </source>
</evidence>
<dbReference type="Proteomes" id="UP000199199">
    <property type="component" value="Unassembled WGS sequence"/>
</dbReference>
<dbReference type="AlphaFoldDB" id="A0A1I6PM50"/>
<sequence length="371" mass="41067">MSPNTATDDAVNVLQVCTYYYPFTGGIQNVVESLVTGIDSVRFRILASQPRGRPSVDEVDGTTVVRAGSLGAVASTPISPTFPYLLRKQLEWADVVHYHLPFPLGPVSHLLNRAAVPVVVTFHDDIIDKEPFVYPYNRVLDRFLRGVDTIIVSSPNMRDECARISKFSAKTTVIPLGIDVDETSVEPRTREGTRLLFVGRLVEFKGVEYLISAMRNLDASLSIVGKGPARESLERHAEAEGVSQKVTFEGFVSDERLEQLYRDADVFVLPSAGENESFGIVQLEAMSHGLPVINTALPTGVPFVSVDGETGLTVDPGEPDQIADAARTLFEDDNRYRRYSANAQRRVISKFDEQEMLEQTADVYRDVLERA</sequence>
<reference evidence="4" key="1">
    <citation type="submission" date="2016-10" db="EMBL/GenBank/DDBJ databases">
        <authorList>
            <person name="Varghese N."/>
            <person name="Submissions S."/>
        </authorList>
    </citation>
    <scope>NUCLEOTIDE SEQUENCE [LARGE SCALE GENOMIC DNA]</scope>
    <source>
        <strain evidence="4">DSM 22427</strain>
    </source>
</reference>
<dbReference type="Gene3D" id="3.40.50.2000">
    <property type="entry name" value="Glycogen Phosphorylase B"/>
    <property type="match status" value="2"/>
</dbReference>
<keyword evidence="4" id="KW-1185">Reference proteome</keyword>
<dbReference type="Pfam" id="PF00534">
    <property type="entry name" value="Glycos_transf_1"/>
    <property type="match status" value="1"/>
</dbReference>
<accession>A0A1I6PM50</accession>
<name>A0A1I6PM50_9EURY</name>